<dbReference type="Gramene" id="KQL06124">
    <property type="protein sequence ID" value="KQL06124"/>
    <property type="gene ID" value="SETIT_003364mg"/>
</dbReference>
<dbReference type="AlphaFoldDB" id="K3XN91"/>
<organism evidence="2 3">
    <name type="scientific">Setaria italica</name>
    <name type="common">Foxtail millet</name>
    <name type="synonym">Panicum italicum</name>
    <dbReference type="NCBI Taxonomy" id="4555"/>
    <lineage>
        <taxon>Eukaryota</taxon>
        <taxon>Viridiplantae</taxon>
        <taxon>Streptophyta</taxon>
        <taxon>Embryophyta</taxon>
        <taxon>Tracheophyta</taxon>
        <taxon>Spermatophyta</taxon>
        <taxon>Magnoliopsida</taxon>
        <taxon>Liliopsida</taxon>
        <taxon>Poales</taxon>
        <taxon>Poaceae</taxon>
        <taxon>PACMAD clade</taxon>
        <taxon>Panicoideae</taxon>
        <taxon>Panicodae</taxon>
        <taxon>Paniceae</taxon>
        <taxon>Cenchrinae</taxon>
        <taxon>Setaria</taxon>
    </lineage>
</organism>
<dbReference type="EMBL" id="AGNK02003223">
    <property type="status" value="NOT_ANNOTATED_CDS"/>
    <property type="molecule type" value="Genomic_DNA"/>
</dbReference>
<protein>
    <submittedName>
        <fullName evidence="2">Uncharacterized protein</fullName>
    </submittedName>
</protein>
<evidence type="ECO:0000313" key="2">
    <source>
        <dbReference type="EnsemblPlants" id="KQL06124"/>
    </source>
</evidence>
<proteinExistence type="predicted"/>
<keyword evidence="1" id="KW-0812">Transmembrane</keyword>
<evidence type="ECO:0000313" key="3">
    <source>
        <dbReference type="Proteomes" id="UP000004995"/>
    </source>
</evidence>
<dbReference type="EnsemblPlants" id="KQL06124">
    <property type="protein sequence ID" value="KQL06124"/>
    <property type="gene ID" value="SETIT_003364mg"/>
</dbReference>
<feature type="transmembrane region" description="Helical" evidence="1">
    <location>
        <begin position="77"/>
        <end position="99"/>
    </location>
</feature>
<accession>K3XN91</accession>
<sequence length="121" mass="13333">MHKAPKVSRLCSGRGHKLAEPSSLVVVGDKYLCLSASAATCAVRRIGANVMSRMPWHSNARMGPNGRHRTVSPRMAVLTFASTFFFFLRHVSCTIVYSIPLHPGPVKRQASAHIAAYNSWR</sequence>
<reference evidence="3" key="1">
    <citation type="journal article" date="2012" name="Nat. Biotechnol.">
        <title>Reference genome sequence of the model plant Setaria.</title>
        <authorList>
            <person name="Bennetzen J.L."/>
            <person name="Schmutz J."/>
            <person name="Wang H."/>
            <person name="Percifield R."/>
            <person name="Hawkins J."/>
            <person name="Pontaroli A.C."/>
            <person name="Estep M."/>
            <person name="Feng L."/>
            <person name="Vaughn J.N."/>
            <person name="Grimwood J."/>
            <person name="Jenkins J."/>
            <person name="Barry K."/>
            <person name="Lindquist E."/>
            <person name="Hellsten U."/>
            <person name="Deshpande S."/>
            <person name="Wang X."/>
            <person name="Wu X."/>
            <person name="Mitros T."/>
            <person name="Triplett J."/>
            <person name="Yang X."/>
            <person name="Ye C.Y."/>
            <person name="Mauro-Herrera M."/>
            <person name="Wang L."/>
            <person name="Li P."/>
            <person name="Sharma M."/>
            <person name="Sharma R."/>
            <person name="Ronald P.C."/>
            <person name="Panaud O."/>
            <person name="Kellogg E.A."/>
            <person name="Brutnell T.P."/>
            <person name="Doust A.N."/>
            <person name="Tuskan G.A."/>
            <person name="Rokhsar D."/>
            <person name="Devos K.M."/>
        </authorList>
    </citation>
    <scope>NUCLEOTIDE SEQUENCE [LARGE SCALE GENOMIC DNA]</scope>
    <source>
        <strain evidence="3">cv. Yugu1</strain>
    </source>
</reference>
<name>K3XN91_SETIT</name>
<evidence type="ECO:0000256" key="1">
    <source>
        <dbReference type="SAM" id="Phobius"/>
    </source>
</evidence>
<reference evidence="2" key="2">
    <citation type="submission" date="2018-08" db="UniProtKB">
        <authorList>
            <consortium name="EnsemblPlants"/>
        </authorList>
    </citation>
    <scope>IDENTIFICATION</scope>
    <source>
        <strain evidence="2">Yugu1</strain>
    </source>
</reference>
<keyword evidence="1" id="KW-1133">Transmembrane helix</keyword>
<dbReference type="InParanoid" id="K3XN91"/>
<keyword evidence="3" id="KW-1185">Reference proteome</keyword>
<dbReference type="HOGENOM" id="CLU_2042111_0_0_1"/>
<dbReference type="Proteomes" id="UP000004995">
    <property type="component" value="Unassembled WGS sequence"/>
</dbReference>
<keyword evidence="1" id="KW-0472">Membrane</keyword>